<dbReference type="Pfam" id="PF04932">
    <property type="entry name" value="Wzy_C"/>
    <property type="match status" value="1"/>
</dbReference>
<keyword evidence="2 5" id="KW-0812">Transmembrane</keyword>
<dbReference type="InterPro" id="IPR007016">
    <property type="entry name" value="O-antigen_ligase-rel_domated"/>
</dbReference>
<evidence type="ECO:0000256" key="5">
    <source>
        <dbReference type="SAM" id="Phobius"/>
    </source>
</evidence>
<feature type="domain" description="O-antigen ligase-related" evidence="6">
    <location>
        <begin position="293"/>
        <end position="428"/>
    </location>
</feature>
<feature type="transmembrane region" description="Helical" evidence="5">
    <location>
        <begin position="451"/>
        <end position="469"/>
    </location>
</feature>
<feature type="transmembrane region" description="Helical" evidence="5">
    <location>
        <begin position="30"/>
        <end position="49"/>
    </location>
</feature>
<evidence type="ECO:0000256" key="3">
    <source>
        <dbReference type="ARBA" id="ARBA00022989"/>
    </source>
</evidence>
<protein>
    <submittedName>
        <fullName evidence="7">Unannotated protein</fullName>
    </submittedName>
</protein>
<accession>A0A6J6QCB3</accession>
<feature type="transmembrane region" description="Helical" evidence="5">
    <location>
        <begin position="330"/>
        <end position="347"/>
    </location>
</feature>
<feature type="transmembrane region" description="Helical" evidence="5">
    <location>
        <begin position="55"/>
        <end position="72"/>
    </location>
</feature>
<feature type="transmembrane region" description="Helical" evidence="5">
    <location>
        <begin position="420"/>
        <end position="439"/>
    </location>
</feature>
<keyword evidence="4 5" id="KW-0472">Membrane</keyword>
<proteinExistence type="predicted"/>
<feature type="transmembrane region" description="Helical" evidence="5">
    <location>
        <begin position="104"/>
        <end position="124"/>
    </location>
</feature>
<dbReference type="InterPro" id="IPR051533">
    <property type="entry name" value="WaaL-like"/>
</dbReference>
<evidence type="ECO:0000313" key="7">
    <source>
        <dbReference type="EMBL" id="CAB4706825.1"/>
    </source>
</evidence>
<dbReference type="GO" id="GO:0016020">
    <property type="term" value="C:membrane"/>
    <property type="evidence" value="ECO:0007669"/>
    <property type="project" value="UniProtKB-SubCell"/>
</dbReference>
<comment type="subcellular location">
    <subcellularLocation>
        <location evidence="1">Membrane</location>
        <topology evidence="1">Multi-pass membrane protein</topology>
    </subcellularLocation>
</comment>
<sequence length="493" mass="52159">MSAGLAQVGGAIGAIGVALMILRAGRTERVAGLVAWALGSGMLAIYLAPAGHHRAYAAAAVFGAVAAALLAWAYVRHPWLLAVSVLLCAPARIPVSVGHTTANLLLPLYLVVAAAALVLAWKAFEEQSVELIHGEPVLLPASPEGPPLGVLSTPLAAFIAWTGVAFLWTVDPRQGAIYLLFFVLPFGVLAVTLARLPWHLRWNVRLAKLIALMAALFGAIGLWEYATRNVFWNPKVIVDNAYAPSSWFYRVNSVFYDPSIYGRFLVVALTVTIAFTIFSRNRTSLVAASATGVIFAGLVPSFSQSSFVALAVVIVGLLIVVWGRRAVAPLAVIALVVALGSMVVPSVRHKVVGTHGLSHATGGRSKLVSNGLKVAFDRPVFGAGTGGFRRAYAEVTHLKGKEPKAAASHDTPITIAAEGGIPLLALFAWVLVTVFGLAYRNANPATGVGRAQLVYGLALLAMVTHSLFYDSLFEDPIFWSLLALVPVAVKERA</sequence>
<dbReference type="EMBL" id="CAEZXP010000007">
    <property type="protein sequence ID" value="CAB4706825.1"/>
    <property type="molecule type" value="Genomic_DNA"/>
</dbReference>
<dbReference type="PANTHER" id="PTHR37422:SF13">
    <property type="entry name" value="LIPOPOLYSACCHARIDE BIOSYNTHESIS PROTEIN PA4999-RELATED"/>
    <property type="match status" value="1"/>
</dbReference>
<feature type="transmembrane region" description="Helical" evidence="5">
    <location>
        <begin position="260"/>
        <end position="278"/>
    </location>
</feature>
<evidence type="ECO:0000256" key="1">
    <source>
        <dbReference type="ARBA" id="ARBA00004141"/>
    </source>
</evidence>
<organism evidence="7">
    <name type="scientific">freshwater metagenome</name>
    <dbReference type="NCBI Taxonomy" id="449393"/>
    <lineage>
        <taxon>unclassified sequences</taxon>
        <taxon>metagenomes</taxon>
        <taxon>ecological metagenomes</taxon>
    </lineage>
</organism>
<gene>
    <name evidence="7" type="ORF">UFOPK2399_01724</name>
</gene>
<feature type="transmembrane region" description="Helical" evidence="5">
    <location>
        <begin position="148"/>
        <end position="170"/>
    </location>
</feature>
<dbReference type="AlphaFoldDB" id="A0A6J6QCB3"/>
<feature type="transmembrane region" description="Helical" evidence="5">
    <location>
        <begin position="176"/>
        <end position="194"/>
    </location>
</feature>
<feature type="transmembrane region" description="Helical" evidence="5">
    <location>
        <begin position="206"/>
        <end position="226"/>
    </location>
</feature>
<feature type="transmembrane region" description="Helical" evidence="5">
    <location>
        <begin position="6"/>
        <end position="23"/>
    </location>
</feature>
<dbReference type="PANTHER" id="PTHR37422">
    <property type="entry name" value="TEICHURONIC ACID BIOSYNTHESIS PROTEIN TUAE"/>
    <property type="match status" value="1"/>
</dbReference>
<feature type="transmembrane region" description="Helical" evidence="5">
    <location>
        <begin position="307"/>
        <end position="323"/>
    </location>
</feature>
<evidence type="ECO:0000256" key="4">
    <source>
        <dbReference type="ARBA" id="ARBA00023136"/>
    </source>
</evidence>
<name>A0A6J6QCB3_9ZZZZ</name>
<evidence type="ECO:0000256" key="2">
    <source>
        <dbReference type="ARBA" id="ARBA00022692"/>
    </source>
</evidence>
<keyword evidence="3 5" id="KW-1133">Transmembrane helix</keyword>
<evidence type="ECO:0000259" key="6">
    <source>
        <dbReference type="Pfam" id="PF04932"/>
    </source>
</evidence>
<reference evidence="7" key="1">
    <citation type="submission" date="2020-05" db="EMBL/GenBank/DDBJ databases">
        <authorList>
            <person name="Chiriac C."/>
            <person name="Salcher M."/>
            <person name="Ghai R."/>
            <person name="Kavagutti S V."/>
        </authorList>
    </citation>
    <scope>NUCLEOTIDE SEQUENCE</scope>
</reference>